<dbReference type="PROSITE" id="PS51819">
    <property type="entry name" value="VOC"/>
    <property type="match status" value="1"/>
</dbReference>
<gene>
    <name evidence="4" type="ORF">M0R89_15740</name>
</gene>
<keyword evidence="1" id="KW-0479">Metal-binding</keyword>
<dbReference type="GO" id="GO:0046491">
    <property type="term" value="P:L-methylmalonyl-CoA metabolic process"/>
    <property type="evidence" value="ECO:0007669"/>
    <property type="project" value="TreeGrafter"/>
</dbReference>
<accession>A0A8U0HSY1</accession>
<name>A0A8U0HSY1_9EURY</name>
<dbReference type="Pfam" id="PF13669">
    <property type="entry name" value="Glyoxalase_4"/>
    <property type="match status" value="1"/>
</dbReference>
<dbReference type="GO" id="GO:0046872">
    <property type="term" value="F:metal ion binding"/>
    <property type="evidence" value="ECO:0007669"/>
    <property type="project" value="UniProtKB-KW"/>
</dbReference>
<proteinExistence type="predicted"/>
<dbReference type="EMBL" id="CP096659">
    <property type="protein sequence ID" value="UPV73978.1"/>
    <property type="molecule type" value="Genomic_DNA"/>
</dbReference>
<evidence type="ECO:0000256" key="1">
    <source>
        <dbReference type="ARBA" id="ARBA00022723"/>
    </source>
</evidence>
<dbReference type="GO" id="GO:0004493">
    <property type="term" value="F:methylmalonyl-CoA epimerase activity"/>
    <property type="evidence" value="ECO:0007669"/>
    <property type="project" value="TreeGrafter"/>
</dbReference>
<dbReference type="InterPro" id="IPR037523">
    <property type="entry name" value="VOC_core"/>
</dbReference>
<feature type="domain" description="VOC" evidence="3">
    <location>
        <begin position="29"/>
        <end position="155"/>
    </location>
</feature>
<dbReference type="Gene3D" id="3.10.180.10">
    <property type="entry name" value="2,3-Dihydroxybiphenyl 1,2-Dioxygenase, domain 1"/>
    <property type="match status" value="1"/>
</dbReference>
<dbReference type="RefSeq" id="WP_248650028.1">
    <property type="nucleotide sequence ID" value="NZ_CP096659.1"/>
</dbReference>
<evidence type="ECO:0000313" key="5">
    <source>
        <dbReference type="Proteomes" id="UP000830729"/>
    </source>
</evidence>
<dbReference type="InterPro" id="IPR051785">
    <property type="entry name" value="MMCE/EMCE_epimerase"/>
</dbReference>
<evidence type="ECO:0000259" key="3">
    <source>
        <dbReference type="PROSITE" id="PS51819"/>
    </source>
</evidence>
<dbReference type="SUPFAM" id="SSF54593">
    <property type="entry name" value="Glyoxalase/Bleomycin resistance protein/Dihydroxybiphenyl dioxygenase"/>
    <property type="match status" value="1"/>
</dbReference>
<feature type="compositionally biased region" description="Acidic residues" evidence="2">
    <location>
        <begin position="1"/>
        <end position="12"/>
    </location>
</feature>
<organism evidence="4 5">
    <name type="scientific">Halorussus limi</name>
    <dbReference type="NCBI Taxonomy" id="2938695"/>
    <lineage>
        <taxon>Archaea</taxon>
        <taxon>Methanobacteriati</taxon>
        <taxon>Methanobacteriota</taxon>
        <taxon>Stenosarchaea group</taxon>
        <taxon>Halobacteria</taxon>
        <taxon>Halobacteriales</taxon>
        <taxon>Haladaptataceae</taxon>
        <taxon>Halorussus</taxon>
    </lineage>
</organism>
<protein>
    <submittedName>
        <fullName evidence="4">VOC family protein</fullName>
    </submittedName>
</protein>
<reference evidence="4 5" key="1">
    <citation type="submission" date="2022-04" db="EMBL/GenBank/DDBJ databases">
        <title>Diverse halophilic archaea isolated from saline environments.</title>
        <authorList>
            <person name="Cui H.-L."/>
        </authorList>
    </citation>
    <scope>NUCLEOTIDE SEQUENCE [LARGE SCALE GENOMIC DNA]</scope>
    <source>
        <strain evidence="4 5">XZYJT49</strain>
    </source>
</reference>
<feature type="region of interest" description="Disordered" evidence="2">
    <location>
        <begin position="1"/>
        <end position="28"/>
    </location>
</feature>
<evidence type="ECO:0000256" key="2">
    <source>
        <dbReference type="SAM" id="MobiDB-lite"/>
    </source>
</evidence>
<keyword evidence="5" id="KW-1185">Reference proteome</keyword>
<dbReference type="GeneID" id="72186681"/>
<dbReference type="InterPro" id="IPR029068">
    <property type="entry name" value="Glyas_Bleomycin-R_OHBP_Dase"/>
</dbReference>
<dbReference type="KEGG" id="halx:M0R89_15740"/>
<evidence type="ECO:0000313" key="4">
    <source>
        <dbReference type="EMBL" id="UPV73978.1"/>
    </source>
</evidence>
<dbReference type="AlphaFoldDB" id="A0A8U0HSY1"/>
<dbReference type="PANTHER" id="PTHR43048:SF3">
    <property type="entry name" value="METHYLMALONYL-COA EPIMERASE, MITOCHONDRIAL"/>
    <property type="match status" value="1"/>
</dbReference>
<dbReference type="Proteomes" id="UP000830729">
    <property type="component" value="Chromosome"/>
</dbReference>
<dbReference type="PANTHER" id="PTHR43048">
    <property type="entry name" value="METHYLMALONYL-COA EPIMERASE"/>
    <property type="match status" value="1"/>
</dbReference>
<sequence length="178" mass="19437">MTDSADSVDSDSADSNSADPSGAETPEIRVDHVGIAVRSVADAEPLLELLGAEKLVHEEDPTGAFRWAYYLLGDASRVELVEPIEGEDSFLTDFLAENGAGMHHVTLEVADMDAAIAALEAEGVRVVDRTDYDEWAEAFVSPRNPTGVLWQLMEYRDPFAEGRPDPDRLYIGGKRLTE</sequence>